<gene>
    <name evidence="11" type="primary">LOC106165740</name>
</gene>
<dbReference type="InterPro" id="IPR006585">
    <property type="entry name" value="FTP1"/>
</dbReference>
<sequence length="801" mass="88514">MAVVLRNFYFLTVWVIFSTVYLCMCCMEGDGYFGWQCDNVTGCFCKQGQRCQQTLGICPEHCVDNPWGIGCHDEHGNLAYGKPASQSNTNYSYTDDEWFSATLAVDGNNSTADSDCTRTHHQLNTYWTVDLEGLSVIREVTVIKPATVCPQNDEKLCIKNDTSNHFNCTSSTNAQCFGGVLRYNISPPILARHVTILKTGQQTLRLCEVIVRGYTYPYNVAYGKRAEQINVVSEGVPGRAIDGNTTVNYYYKSCTHTNNTLDPWWQVDLGQQYVVYSVTLLNRGEYISGGGRHLRDIEIWIGNSRSPENNLCAARGPSVPDGASVEFKCQGLLVGETVTVSLSKGPLVLCEVTIKGYRYKECANKNYGPECRSRCNCKDENEQCHSATGSCVSGCAVGWYGRHQGDCEIASPYIATAPTIVTRTKHSVTIRWEKWSPEKNQGIGTIQSYGISFRREGEPIKEVTVSPDNDIATVQSLADYTEYNVYVTVRNGTGHNGMPSPIITVRTCGEPVAPPEPTISSYLESTNRSAYIELRTAEMTQAIHRCDGFAKLNIRYEGELNDSGAIVVPQVNDTQLINITNLATFSRYTIYLTVVNNLLLEGPPMTMLHTTAEGLPNKMRPPFVTNVDENSIELEWREPSPPGGKITEYEISYCPYGQLCEQASRRPSIKRTTIQNLLTKTSYTIKIRAQTAVGYGEYSDVIAQHTGTTRDDTDSTAIVAGILVAGAMVAAAIVIAVVLCLRYRRQAPSSEIQANVASTSTTSSPDTNEAYCNIDVAAVNRDEPHYCELNQDGEGVKYVRV</sequence>
<dbReference type="Pfam" id="PF22633">
    <property type="entry name" value="F5_F8_type_C_2"/>
    <property type="match status" value="2"/>
</dbReference>
<dbReference type="GO" id="GO:0046872">
    <property type="term" value="F:metal ion binding"/>
    <property type="evidence" value="ECO:0007669"/>
    <property type="project" value="UniProtKB-KW"/>
</dbReference>
<dbReference type="SUPFAM" id="SSF49785">
    <property type="entry name" value="Galactose-binding domain-like"/>
    <property type="match status" value="2"/>
</dbReference>
<keyword evidence="4" id="KW-0479">Metal-binding</keyword>
<evidence type="ECO:0000256" key="2">
    <source>
        <dbReference type="ARBA" id="ARBA00010147"/>
    </source>
</evidence>
<dbReference type="Gene3D" id="2.60.120.260">
    <property type="entry name" value="Galactose-binding domain-like"/>
    <property type="match status" value="2"/>
</dbReference>
<comment type="function">
    <text evidence="1">Acts as a defensive agent. Recognizes blood group fucosylated oligosaccharides including A, B, H and Lewis B-type antigens. Does not recognize Lewis A antigen and has low affinity for monovalent haptens.</text>
</comment>
<dbReference type="CDD" id="cd00063">
    <property type="entry name" value="FN3"/>
    <property type="match status" value="2"/>
</dbReference>
<feature type="domain" description="Fibronectin type-III" evidence="9">
    <location>
        <begin position="414"/>
        <end position="510"/>
    </location>
</feature>
<name>A0A1S3IN64_LINAN</name>
<keyword evidence="10" id="KW-1185">Reference proteome</keyword>
<dbReference type="InterPro" id="IPR036116">
    <property type="entry name" value="FN3_sf"/>
</dbReference>
<evidence type="ECO:0000256" key="4">
    <source>
        <dbReference type="ARBA" id="ARBA00022723"/>
    </source>
</evidence>
<dbReference type="OrthoDB" id="6102375at2759"/>
<dbReference type="InterPro" id="IPR051941">
    <property type="entry name" value="BG_Antigen-Binding_Lectin"/>
</dbReference>
<keyword evidence="8" id="KW-0472">Membrane</keyword>
<dbReference type="InterPro" id="IPR003961">
    <property type="entry name" value="FN3_dom"/>
</dbReference>
<keyword evidence="5" id="KW-0430">Lectin</keyword>
<evidence type="ECO:0000256" key="8">
    <source>
        <dbReference type="SAM" id="Phobius"/>
    </source>
</evidence>
<evidence type="ECO:0000256" key="7">
    <source>
        <dbReference type="ARBA" id="ARBA00023157"/>
    </source>
</evidence>
<feature type="transmembrane region" description="Helical" evidence="8">
    <location>
        <begin position="718"/>
        <end position="741"/>
    </location>
</feature>
<dbReference type="PROSITE" id="PS50853">
    <property type="entry name" value="FN3"/>
    <property type="match status" value="2"/>
</dbReference>
<evidence type="ECO:0000256" key="1">
    <source>
        <dbReference type="ARBA" id="ARBA00002219"/>
    </source>
</evidence>
<dbReference type="GO" id="GO:0042806">
    <property type="term" value="F:fucose binding"/>
    <property type="evidence" value="ECO:0007669"/>
    <property type="project" value="UniProtKB-ARBA"/>
</dbReference>
<dbReference type="GO" id="GO:0010185">
    <property type="term" value="P:regulation of cellular defense response"/>
    <property type="evidence" value="ECO:0007669"/>
    <property type="project" value="UniProtKB-ARBA"/>
</dbReference>
<evidence type="ECO:0000256" key="6">
    <source>
        <dbReference type="ARBA" id="ARBA00022837"/>
    </source>
</evidence>
<dbReference type="SMART" id="SM00060">
    <property type="entry name" value="FN3"/>
    <property type="match status" value="3"/>
</dbReference>
<dbReference type="SUPFAM" id="SSF49265">
    <property type="entry name" value="Fibronectin type III"/>
    <property type="match status" value="2"/>
</dbReference>
<evidence type="ECO:0000259" key="9">
    <source>
        <dbReference type="PROSITE" id="PS50853"/>
    </source>
</evidence>
<comment type="subunit">
    <text evidence="3">Homotrimer.</text>
</comment>
<dbReference type="AlphaFoldDB" id="A0A1S3IN64"/>
<dbReference type="GO" id="GO:0001868">
    <property type="term" value="P:regulation of complement activation, lectin pathway"/>
    <property type="evidence" value="ECO:0007669"/>
    <property type="project" value="UniProtKB-ARBA"/>
</dbReference>
<evidence type="ECO:0000256" key="3">
    <source>
        <dbReference type="ARBA" id="ARBA00011233"/>
    </source>
</evidence>
<evidence type="ECO:0000313" key="10">
    <source>
        <dbReference type="Proteomes" id="UP000085678"/>
    </source>
</evidence>
<dbReference type="PANTHER" id="PTHR45713:SF6">
    <property type="entry name" value="F5_8 TYPE C DOMAIN-CONTAINING PROTEIN"/>
    <property type="match status" value="1"/>
</dbReference>
<dbReference type="GeneID" id="106165740"/>
<accession>A0A1S3IN64</accession>
<dbReference type="InParanoid" id="A0A1S3IN64"/>
<evidence type="ECO:0000313" key="11">
    <source>
        <dbReference type="RefSeq" id="XP_013399523.1"/>
    </source>
</evidence>
<dbReference type="InterPro" id="IPR013783">
    <property type="entry name" value="Ig-like_fold"/>
</dbReference>
<dbReference type="KEGG" id="lak:106165740"/>
<dbReference type="PANTHER" id="PTHR45713">
    <property type="entry name" value="FTP DOMAIN-CONTAINING PROTEIN"/>
    <property type="match status" value="1"/>
</dbReference>
<keyword evidence="8" id="KW-0812">Transmembrane</keyword>
<dbReference type="SMART" id="SM00607">
    <property type="entry name" value="FTP"/>
    <property type="match status" value="1"/>
</dbReference>
<dbReference type="InterPro" id="IPR008979">
    <property type="entry name" value="Galactose-bd-like_sf"/>
</dbReference>
<keyword evidence="7" id="KW-1015">Disulfide bond</keyword>
<reference evidence="11" key="1">
    <citation type="submission" date="2025-08" db="UniProtKB">
        <authorList>
            <consortium name="RefSeq"/>
        </authorList>
    </citation>
    <scope>IDENTIFICATION</scope>
    <source>
        <tissue evidence="11">Gonads</tissue>
    </source>
</reference>
<dbReference type="Pfam" id="PF00041">
    <property type="entry name" value="fn3"/>
    <property type="match status" value="2"/>
</dbReference>
<dbReference type="RefSeq" id="XP_013399523.1">
    <property type="nucleotide sequence ID" value="XM_013544069.1"/>
</dbReference>
<dbReference type="Proteomes" id="UP000085678">
    <property type="component" value="Unplaced"/>
</dbReference>
<dbReference type="STRING" id="7574.A0A1S3IN64"/>
<keyword evidence="8" id="KW-1133">Transmembrane helix</keyword>
<comment type="similarity">
    <text evidence="2">Belongs to the fucolectin family.</text>
</comment>
<dbReference type="Gene3D" id="2.60.40.10">
    <property type="entry name" value="Immunoglobulins"/>
    <property type="match status" value="2"/>
</dbReference>
<proteinExistence type="inferred from homology"/>
<protein>
    <submittedName>
        <fullName evidence="11">Uncharacterized protein LOC106165740</fullName>
    </submittedName>
</protein>
<organism evidence="10 11">
    <name type="scientific">Lingula anatina</name>
    <name type="common">Brachiopod</name>
    <name type="synonym">Lingula unguis</name>
    <dbReference type="NCBI Taxonomy" id="7574"/>
    <lineage>
        <taxon>Eukaryota</taxon>
        <taxon>Metazoa</taxon>
        <taxon>Spiralia</taxon>
        <taxon>Lophotrochozoa</taxon>
        <taxon>Brachiopoda</taxon>
        <taxon>Linguliformea</taxon>
        <taxon>Lingulata</taxon>
        <taxon>Lingulida</taxon>
        <taxon>Linguloidea</taxon>
        <taxon>Lingulidae</taxon>
        <taxon>Lingula</taxon>
    </lineage>
</organism>
<keyword evidence="6" id="KW-0106">Calcium</keyword>
<feature type="domain" description="Fibronectin type-III" evidence="9">
    <location>
        <begin position="618"/>
        <end position="712"/>
    </location>
</feature>
<evidence type="ECO:0000256" key="5">
    <source>
        <dbReference type="ARBA" id="ARBA00022734"/>
    </source>
</evidence>